<evidence type="ECO:0000313" key="2">
    <source>
        <dbReference type="EMBL" id="QNN65177.1"/>
    </source>
</evidence>
<dbReference type="SUPFAM" id="SSF141371">
    <property type="entry name" value="PilZ domain-like"/>
    <property type="match status" value="1"/>
</dbReference>
<sequence length="99" mass="11426">MSEGEVPRQGERRPLSCEIEFRRRGDVAYRVDLIDLSPQGCRINPPIRVNPDEGVWLKIPGMEAIPARVAWAKEWDVGIEFERPFYPSVFDMVVQRLEG</sequence>
<dbReference type="KEGG" id="srhi:H9L12_00495"/>
<dbReference type="GO" id="GO:0035438">
    <property type="term" value="F:cyclic-di-GMP binding"/>
    <property type="evidence" value="ECO:0007669"/>
    <property type="project" value="InterPro"/>
</dbReference>
<reference evidence="2 3" key="1">
    <citation type="submission" date="2020-08" db="EMBL/GenBank/DDBJ databases">
        <title>Genome sequence of Sphingomonas rhizophila KACC 19189T.</title>
        <authorList>
            <person name="Hyun D.-W."/>
            <person name="Bae J.-W."/>
        </authorList>
    </citation>
    <scope>NUCLEOTIDE SEQUENCE [LARGE SCALE GENOMIC DNA]</scope>
    <source>
        <strain evidence="2 3">KACC 19189</strain>
    </source>
</reference>
<accession>A0A7G9SBF2</accession>
<dbReference type="AlphaFoldDB" id="A0A7G9SBF2"/>
<dbReference type="Proteomes" id="UP000515955">
    <property type="component" value="Chromosome"/>
</dbReference>
<dbReference type="EMBL" id="CP060717">
    <property type="protein sequence ID" value="QNN65177.1"/>
    <property type="molecule type" value="Genomic_DNA"/>
</dbReference>
<evidence type="ECO:0000259" key="1">
    <source>
        <dbReference type="Pfam" id="PF07238"/>
    </source>
</evidence>
<proteinExistence type="predicted"/>
<name>A0A7G9SBF2_9SPHN</name>
<dbReference type="Pfam" id="PF07238">
    <property type="entry name" value="PilZ"/>
    <property type="match status" value="1"/>
</dbReference>
<dbReference type="InterPro" id="IPR009875">
    <property type="entry name" value="PilZ_domain"/>
</dbReference>
<evidence type="ECO:0000313" key="3">
    <source>
        <dbReference type="Proteomes" id="UP000515955"/>
    </source>
</evidence>
<dbReference type="RefSeq" id="WP_187542174.1">
    <property type="nucleotide sequence ID" value="NZ_CP060717.1"/>
</dbReference>
<feature type="domain" description="PilZ" evidence="1">
    <location>
        <begin position="8"/>
        <end position="82"/>
    </location>
</feature>
<protein>
    <submittedName>
        <fullName evidence="2">PilZ domain-containing protein</fullName>
    </submittedName>
</protein>
<keyword evidence="3" id="KW-1185">Reference proteome</keyword>
<gene>
    <name evidence="2" type="ORF">H9L12_00495</name>
</gene>
<organism evidence="2 3">
    <name type="scientific">Sphingomonas rhizophila</name>
    <dbReference type="NCBI Taxonomy" id="2071607"/>
    <lineage>
        <taxon>Bacteria</taxon>
        <taxon>Pseudomonadati</taxon>
        <taxon>Pseudomonadota</taxon>
        <taxon>Alphaproteobacteria</taxon>
        <taxon>Sphingomonadales</taxon>
        <taxon>Sphingomonadaceae</taxon>
        <taxon>Sphingomonas</taxon>
    </lineage>
</organism>